<feature type="domain" description="Rv3651-like N-terminal" evidence="1">
    <location>
        <begin position="6"/>
        <end position="98"/>
    </location>
</feature>
<gene>
    <name evidence="3" type="ORF">F5X71_04900</name>
</gene>
<dbReference type="RefSeq" id="WP_167460853.1">
    <property type="nucleotide sequence ID" value="NZ_CP046171.1"/>
</dbReference>
<organism evidence="3 4">
    <name type="scientific">Nocardia brasiliensis</name>
    <dbReference type="NCBI Taxonomy" id="37326"/>
    <lineage>
        <taxon>Bacteria</taxon>
        <taxon>Bacillati</taxon>
        <taxon>Actinomycetota</taxon>
        <taxon>Actinomycetes</taxon>
        <taxon>Mycobacteriales</taxon>
        <taxon>Nocardiaceae</taxon>
        <taxon>Nocardia</taxon>
    </lineage>
</organism>
<reference evidence="3 4" key="1">
    <citation type="journal article" date="2019" name="ACS Chem. Biol.">
        <title>Identification and Mobilization of a Cryptic Antibiotic Biosynthesis Gene Locus from a Human-Pathogenic Nocardia Isolate.</title>
        <authorList>
            <person name="Herisse M."/>
            <person name="Ishida K."/>
            <person name="Porter J.L."/>
            <person name="Howden B."/>
            <person name="Hertweck C."/>
            <person name="Stinear T.P."/>
            <person name="Pidot S.J."/>
        </authorList>
    </citation>
    <scope>NUCLEOTIDE SEQUENCE [LARGE SCALE GENOMIC DNA]</scope>
    <source>
        <strain evidence="3 4">AUSMDU00024985</strain>
    </source>
</reference>
<evidence type="ECO:0000313" key="3">
    <source>
        <dbReference type="EMBL" id="QIS01738.1"/>
    </source>
</evidence>
<dbReference type="Pfam" id="PF18007">
    <property type="entry name" value="Rv3651-like_N"/>
    <property type="match status" value="1"/>
</dbReference>
<sequence>MIIGRWLLIETLGHVDTWSLLAVGTAPREWKSFQRAVSTRLQPFIAAAYTGGTVVDQQLPQSRHDWSGQQLRAVPLHGPDGRVHAVRLWVGSAEPPPPVGVAAFSVDARSRRIEALSYDLGANFDTEHNVWIGAESFEIIERFDGALELVATLARSTPGVRWLDTATVRARTDPRTLLLAAHNPDENRYHWLGLAVDVTESVAPQRKSFEAATLDLLRGAQPNLYLAIVDLAQVRLIRWVTEPVPDLRWGRGTDERTVPHPADRGRIVAARDEIRAGAERVTLTGVRLATDNDDWLVADLEASPLPGGTAGASVPEFALVQLDITARPT</sequence>
<dbReference type="AlphaFoldDB" id="A0A6G9XLF2"/>
<dbReference type="InterPro" id="IPR048578">
    <property type="entry name" value="Rv3651-like_C"/>
</dbReference>
<name>A0A6G9XLF2_NOCBR</name>
<evidence type="ECO:0000259" key="2">
    <source>
        <dbReference type="Pfam" id="PF21043"/>
    </source>
</evidence>
<accession>A0A6G9XLF2</accession>
<dbReference type="Proteomes" id="UP000501705">
    <property type="component" value="Chromosome"/>
</dbReference>
<evidence type="ECO:0000259" key="1">
    <source>
        <dbReference type="Pfam" id="PF18007"/>
    </source>
</evidence>
<dbReference type="InterPro" id="IPR041458">
    <property type="entry name" value="Rv3651-like_N"/>
</dbReference>
<dbReference type="EMBL" id="CP046171">
    <property type="protein sequence ID" value="QIS01738.1"/>
    <property type="molecule type" value="Genomic_DNA"/>
</dbReference>
<feature type="domain" description="Rv3651-like C-terminal" evidence="2">
    <location>
        <begin position="220"/>
        <end position="296"/>
    </location>
</feature>
<proteinExistence type="predicted"/>
<protein>
    <submittedName>
        <fullName evidence="3">Uncharacterized protein</fullName>
    </submittedName>
</protein>
<dbReference type="Pfam" id="PF21043">
    <property type="entry name" value="Rv3651-like_C"/>
    <property type="match status" value="1"/>
</dbReference>
<evidence type="ECO:0000313" key="4">
    <source>
        <dbReference type="Proteomes" id="UP000501705"/>
    </source>
</evidence>